<keyword evidence="1" id="KW-0472">Membrane</keyword>
<dbReference type="Proteomes" id="UP000287756">
    <property type="component" value="Chromosome"/>
</dbReference>
<feature type="transmembrane region" description="Helical" evidence="1">
    <location>
        <begin position="198"/>
        <end position="214"/>
    </location>
</feature>
<dbReference type="RefSeq" id="WP_128525348.1">
    <property type="nucleotide sequence ID" value="NZ_CP026118.1"/>
</dbReference>
<name>A0A410MEE7_9BACI</name>
<evidence type="ECO:0000313" key="2">
    <source>
        <dbReference type="EMBL" id="QAS53070.1"/>
    </source>
</evidence>
<evidence type="ECO:0000256" key="1">
    <source>
        <dbReference type="SAM" id="Phobius"/>
    </source>
</evidence>
<gene>
    <name evidence="2" type="ORF">HLI_13170</name>
</gene>
<protein>
    <submittedName>
        <fullName evidence="2">Uncharacterized protein</fullName>
    </submittedName>
</protein>
<feature type="transmembrane region" description="Helical" evidence="1">
    <location>
        <begin position="291"/>
        <end position="308"/>
    </location>
</feature>
<feature type="transmembrane region" description="Helical" evidence="1">
    <location>
        <begin position="174"/>
        <end position="192"/>
    </location>
</feature>
<feature type="transmembrane region" description="Helical" evidence="1">
    <location>
        <begin position="359"/>
        <end position="379"/>
    </location>
</feature>
<dbReference type="OrthoDB" id="2958038at2"/>
<feature type="transmembrane region" description="Helical" evidence="1">
    <location>
        <begin position="314"/>
        <end position="339"/>
    </location>
</feature>
<keyword evidence="1" id="KW-0812">Transmembrane</keyword>
<dbReference type="KEGG" id="hli:HLI_13170"/>
<evidence type="ECO:0000313" key="3">
    <source>
        <dbReference type="Proteomes" id="UP000287756"/>
    </source>
</evidence>
<reference evidence="2 3" key="1">
    <citation type="submission" date="2018-01" db="EMBL/GenBank/DDBJ databases">
        <title>The whole genome sequencing and assembly of Halobacillus litoralis ERB031 strain.</title>
        <authorList>
            <person name="Lee S.-J."/>
            <person name="Park M.-K."/>
            <person name="Kim J.-Y."/>
            <person name="Lee Y.-J."/>
            <person name="Yi H."/>
            <person name="Bahn Y.-S."/>
            <person name="Kim J.F."/>
            <person name="Lee D.-W."/>
        </authorList>
    </citation>
    <scope>NUCLEOTIDE SEQUENCE [LARGE SCALE GENOMIC DNA]</scope>
    <source>
        <strain evidence="2 3">ERB 031</strain>
    </source>
</reference>
<dbReference type="EMBL" id="CP026118">
    <property type="protein sequence ID" value="QAS53070.1"/>
    <property type="molecule type" value="Genomic_DNA"/>
</dbReference>
<sequence>MNDSKTVSIYYWIRKKRWKKKKQLYQASFHLVFDYVVFFYMAVFSIIFLIMIYDWIQRFLPTLIGWEEPILEWGILIPFILLVKACMNTFTDPGLRFTSSELQLGILPHSRKALVKYLVLEKQLIHSFVLLLTALTLGLLTPLSLAVVLFIAFFYILLLPLAMTVQWKLFSQSIWFKFSALLLSGGLLAFLRLSGQEYLWLGAIFILLLILFLFKSRKKIMDVSWMKIVEINDARVWNMMLISKMTNVTIKPPKRYGFFQNYIRHRRKSEPSIKAVRLYERIWIGHLQSSFSYIWKTVVVGIALLLVLPWQVEWVILVTLPIAVFVYVEMAASIFEDFFHGENIFRTMPTEEELCVKGYLKWMRIGLIPYSIAFIVSGVLLTMTWWVLVIQLICITIWVLFDLRTKVNERMKSVNKEPFFYSEWRRMTGYILVSLGLYHPIFMLGILVLIRWEWLYGFSKRN</sequence>
<proteinExistence type="predicted"/>
<feature type="transmembrane region" description="Helical" evidence="1">
    <location>
        <begin position="430"/>
        <end position="452"/>
    </location>
</feature>
<organism evidence="2 3">
    <name type="scientific">Halobacillus litoralis</name>
    <dbReference type="NCBI Taxonomy" id="45668"/>
    <lineage>
        <taxon>Bacteria</taxon>
        <taxon>Bacillati</taxon>
        <taxon>Bacillota</taxon>
        <taxon>Bacilli</taxon>
        <taxon>Bacillales</taxon>
        <taxon>Bacillaceae</taxon>
        <taxon>Halobacillus</taxon>
    </lineage>
</organism>
<feature type="transmembrane region" description="Helical" evidence="1">
    <location>
        <begin position="143"/>
        <end position="162"/>
    </location>
</feature>
<feature type="transmembrane region" description="Helical" evidence="1">
    <location>
        <begin position="24"/>
        <end position="53"/>
    </location>
</feature>
<dbReference type="AlphaFoldDB" id="A0A410MEE7"/>
<keyword evidence="1" id="KW-1133">Transmembrane helix</keyword>
<accession>A0A410MEE7</accession>